<dbReference type="Proteomes" id="UP001164963">
    <property type="component" value="Chromosome"/>
</dbReference>
<accession>A0ABY6Q2J7</accession>
<gene>
    <name evidence="3" type="ORF">NEH16_17380</name>
</gene>
<dbReference type="PANTHER" id="PTHR35807">
    <property type="entry name" value="TRANSCRIPTIONAL REGULATOR REDD-RELATED"/>
    <property type="match status" value="1"/>
</dbReference>
<keyword evidence="4" id="KW-1185">Reference proteome</keyword>
<feature type="domain" description="Bacterial transcriptional activator" evidence="2">
    <location>
        <begin position="2"/>
        <end position="130"/>
    </location>
</feature>
<dbReference type="InterPro" id="IPR005158">
    <property type="entry name" value="BTAD"/>
</dbReference>
<keyword evidence="1" id="KW-0902">Two-component regulatory system</keyword>
<dbReference type="SUPFAM" id="SSF48452">
    <property type="entry name" value="TPR-like"/>
    <property type="match status" value="1"/>
</dbReference>
<evidence type="ECO:0000256" key="1">
    <source>
        <dbReference type="ARBA" id="ARBA00023012"/>
    </source>
</evidence>
<dbReference type="Gene3D" id="1.25.40.10">
    <property type="entry name" value="Tetratricopeptide repeat domain"/>
    <property type="match status" value="1"/>
</dbReference>
<organism evidence="3 4">
    <name type="scientific">Streptomyces drozdowiczii</name>
    <dbReference type="NCBI Taxonomy" id="202862"/>
    <lineage>
        <taxon>Bacteria</taxon>
        <taxon>Bacillati</taxon>
        <taxon>Actinomycetota</taxon>
        <taxon>Actinomycetes</taxon>
        <taxon>Kitasatosporales</taxon>
        <taxon>Streptomycetaceae</taxon>
        <taxon>Streptomyces</taxon>
    </lineage>
</organism>
<dbReference type="InterPro" id="IPR051677">
    <property type="entry name" value="AfsR-DnrI-RedD_regulator"/>
</dbReference>
<evidence type="ECO:0000313" key="4">
    <source>
        <dbReference type="Proteomes" id="UP001164963"/>
    </source>
</evidence>
<evidence type="ECO:0000313" key="3">
    <source>
        <dbReference type="EMBL" id="UZK58539.1"/>
    </source>
</evidence>
<dbReference type="InterPro" id="IPR011990">
    <property type="entry name" value="TPR-like_helical_dom_sf"/>
</dbReference>
<dbReference type="EMBL" id="CP098740">
    <property type="protein sequence ID" value="UZK58539.1"/>
    <property type="molecule type" value="Genomic_DNA"/>
</dbReference>
<proteinExistence type="predicted"/>
<reference evidence="3" key="1">
    <citation type="journal article" date="2022" name="Front. Microbiol.">
        <title>Mirubactin C rescues the lethal effect of cell wall biosynthesis mutations in Bacillus subtilis.</title>
        <authorList>
            <person name="Kepplinger B."/>
            <person name="Wen X."/>
            <person name="Tyler A.R."/>
            <person name="Kim B.Y."/>
            <person name="Brown J."/>
            <person name="Banks P."/>
            <person name="Dashti Y."/>
            <person name="Mackenzie E.S."/>
            <person name="Wills C."/>
            <person name="Kawai Y."/>
            <person name="Waldron K.J."/>
            <person name="Allenby N.E.E."/>
            <person name="Wu L.J."/>
            <person name="Hall M.J."/>
            <person name="Errington J."/>
        </authorList>
    </citation>
    <scope>NUCLEOTIDE SEQUENCE</scope>
    <source>
        <strain evidence="3">MDA8-470</strain>
    </source>
</reference>
<protein>
    <submittedName>
        <fullName evidence="3">Bacterial transcriptional activator domain-containing protein</fullName>
    </submittedName>
</protein>
<name>A0ABY6Q2J7_9ACTN</name>
<dbReference type="Pfam" id="PF03704">
    <property type="entry name" value="BTAD"/>
    <property type="match status" value="1"/>
</dbReference>
<sequence length="145" mass="15257">MHARGAAADTALARALSLVRGTPFAGTNPRNYLWADTMFHDIVSSVVDVAHELAERCLAAGDLTGVVAAATRGLVASPESELLTRDLFRAHAARGDRSAVIEAADRLNRLNEELGTDAEDETIDLLRDILKALPDAPVVGATSAA</sequence>
<dbReference type="SMART" id="SM01043">
    <property type="entry name" value="BTAD"/>
    <property type="match status" value="1"/>
</dbReference>
<dbReference type="PANTHER" id="PTHR35807:SF3">
    <property type="entry name" value="BLL5740 PROTEIN"/>
    <property type="match status" value="1"/>
</dbReference>
<evidence type="ECO:0000259" key="2">
    <source>
        <dbReference type="SMART" id="SM01043"/>
    </source>
</evidence>